<dbReference type="InterPro" id="IPR006101">
    <property type="entry name" value="Glyco_hydro_2"/>
</dbReference>
<evidence type="ECO:0000259" key="8">
    <source>
        <dbReference type="Pfam" id="PF18565"/>
    </source>
</evidence>
<feature type="domain" description="Glycoside hydrolase family 2" evidence="8">
    <location>
        <begin position="711"/>
        <end position="794"/>
    </location>
</feature>
<dbReference type="InterPro" id="IPR006102">
    <property type="entry name" value="Ig-like_GH2"/>
</dbReference>
<dbReference type="Proteomes" id="UP000436357">
    <property type="component" value="Unassembled WGS sequence"/>
</dbReference>
<dbReference type="GO" id="GO:0004553">
    <property type="term" value="F:hydrolase activity, hydrolyzing O-glycosyl compounds"/>
    <property type="evidence" value="ECO:0007669"/>
    <property type="project" value="InterPro"/>
</dbReference>
<keyword evidence="2" id="KW-0378">Hydrolase</keyword>
<name>A0A6N7TUR5_9BIFI</name>
<comment type="similarity">
    <text evidence="1">Belongs to the glycosyl hydrolase 2 family.</text>
</comment>
<evidence type="ECO:0000256" key="2">
    <source>
        <dbReference type="ARBA" id="ARBA00022801"/>
    </source>
</evidence>
<dbReference type="Pfam" id="PF02836">
    <property type="entry name" value="Glyco_hydro_2_C"/>
    <property type="match status" value="1"/>
</dbReference>
<dbReference type="Pfam" id="PF02837">
    <property type="entry name" value="Glyco_hydro_2_N"/>
    <property type="match status" value="1"/>
</dbReference>
<feature type="domain" description="Glycosyl hydrolases family 2 sugar binding" evidence="6">
    <location>
        <begin position="51"/>
        <end position="146"/>
    </location>
</feature>
<sequence>MRRTVTSLMDGWEFCDDRAPGQWREVELPHDWAIERPVKEDMPGGGEQAFRDRWGIGWYRRTFHMDERPASKACWIHSDGIYECSSIHVNGVYIGGHDYGYSPFSCDLSDAVHPGENEILIRVDNTRTPPDRWYSGAGIYRQLSIVEASNPHLDQDRVSIKQHIDVESSRADLSCRIPLVHSTREHEPRDLHIRASLVDKNGIVAASGKLENLDGTLKLSVSHAHLWSAEDPYLYKLHIGLYSDDQLIDDLKLHIGLRRVSFDAEQGMLVNGSKVIFKGVCLHQDLGCMGSRTSSDLLRQRLLLLKKMGCNGIRAAHHAHPTELLDLCDELGFYVYDEAFDKWFSGHDEHFFAEHWKEDLAALMYRDRNRPSVVIWGLGNEVEHQAQPAMLRTLSTMVDYAHGLDPTRPACCALSPHFQRPDQSNNGDGIVQATDDVSANEEISDLDGIVGCIKAVADVSDMVVVNYAEQWYERIHKAISDKPIFGSEVYQYFSGHPDQMQNFTDANPNLVPFEHSYVVGGAIWAGFDYLGESMGYPSKGWSGALIRTDNIPKTGYFLMQSYWSREPMVHFCVLDYSQPDEMVKEHWDMPPYLHHWDFPGTRRRVLPFMIATNCDTVRLFLNGKEFHLEHPNEERNRCIKGYLPYIPGCVHVEGYRNGKKVCQQTVQTPSKPARLLFGPDTKSASIGLFDSDKTDSGIMQRFPADKGFRCLIGLRCVDKDRVLCFRSNPLIHFEVQGPIRMVGLDDGCLLSNGDYGAKQMRAYQGQCGVVIGGTGEAGPAKIMAQAEGMEPAVLECLMS</sequence>
<evidence type="ECO:0000259" key="5">
    <source>
        <dbReference type="Pfam" id="PF02836"/>
    </source>
</evidence>
<comment type="caution">
    <text evidence="9">The sequence shown here is derived from an EMBL/GenBank/DDBJ whole genome shotgun (WGS) entry which is preliminary data.</text>
</comment>
<dbReference type="InterPro" id="IPR023232">
    <property type="entry name" value="Glyco_hydro_2_AS"/>
</dbReference>
<dbReference type="Gene3D" id="3.20.20.80">
    <property type="entry name" value="Glycosidases"/>
    <property type="match status" value="1"/>
</dbReference>
<dbReference type="InterPro" id="IPR032311">
    <property type="entry name" value="DUF4982"/>
</dbReference>
<reference evidence="9 10" key="1">
    <citation type="submission" date="2019-11" db="EMBL/GenBank/DDBJ databases">
        <title>Draft Genome Sequence of Plant Growth-Promoting Rhizosphere-Associated Bacteria.</title>
        <authorList>
            <person name="Vasilyev I.Y."/>
            <person name="Radchenko V."/>
            <person name="Ilnitskaya E.V."/>
        </authorList>
    </citation>
    <scope>NUCLEOTIDE SEQUENCE [LARGE SCALE GENOMIC DNA]</scope>
    <source>
        <strain evidence="9 10">VRA_9sq_n</strain>
    </source>
</reference>
<dbReference type="InterPro" id="IPR051913">
    <property type="entry name" value="GH2_Domain-Containing"/>
</dbReference>
<dbReference type="GO" id="GO:0005975">
    <property type="term" value="P:carbohydrate metabolic process"/>
    <property type="evidence" value="ECO:0007669"/>
    <property type="project" value="InterPro"/>
</dbReference>
<accession>A0A6N7TUR5</accession>
<feature type="domain" description="Glycoside hydrolase family 2 catalytic" evidence="5">
    <location>
        <begin position="266"/>
        <end position="413"/>
    </location>
</feature>
<dbReference type="AlphaFoldDB" id="A0A6N7TUR5"/>
<dbReference type="SUPFAM" id="SSF49303">
    <property type="entry name" value="beta-Galactosidase/glucuronidase domain"/>
    <property type="match status" value="1"/>
</dbReference>
<evidence type="ECO:0000256" key="3">
    <source>
        <dbReference type="ARBA" id="ARBA00023295"/>
    </source>
</evidence>
<dbReference type="EMBL" id="WKKW01000003">
    <property type="protein sequence ID" value="MSD91196.1"/>
    <property type="molecule type" value="Genomic_DNA"/>
</dbReference>
<dbReference type="Pfam" id="PF16355">
    <property type="entry name" value="DUF4982"/>
    <property type="match status" value="1"/>
</dbReference>
<dbReference type="SUPFAM" id="SSF49785">
    <property type="entry name" value="Galactose-binding domain-like"/>
    <property type="match status" value="1"/>
</dbReference>
<keyword evidence="3" id="KW-0326">Glycosidase</keyword>
<evidence type="ECO:0000313" key="10">
    <source>
        <dbReference type="Proteomes" id="UP000436357"/>
    </source>
</evidence>
<dbReference type="Pfam" id="PF00703">
    <property type="entry name" value="Glyco_hydro_2"/>
    <property type="match status" value="1"/>
</dbReference>
<protein>
    <submittedName>
        <fullName evidence="9">DUF4982 domain-containing protein</fullName>
    </submittedName>
</protein>
<dbReference type="PANTHER" id="PTHR42732">
    <property type="entry name" value="BETA-GALACTOSIDASE"/>
    <property type="match status" value="1"/>
</dbReference>
<dbReference type="SUPFAM" id="SSF51445">
    <property type="entry name" value="(Trans)glycosidases"/>
    <property type="match status" value="1"/>
</dbReference>
<dbReference type="PANTHER" id="PTHR42732:SF1">
    <property type="entry name" value="BETA-MANNOSIDASE"/>
    <property type="match status" value="1"/>
</dbReference>
<dbReference type="Pfam" id="PF18565">
    <property type="entry name" value="Glyco_hydro2_C5"/>
    <property type="match status" value="1"/>
</dbReference>
<dbReference type="InterPro" id="IPR013783">
    <property type="entry name" value="Ig-like_fold"/>
</dbReference>
<dbReference type="InterPro" id="IPR006103">
    <property type="entry name" value="Glyco_hydro_2_cat"/>
</dbReference>
<dbReference type="Gene3D" id="2.60.120.260">
    <property type="entry name" value="Galactose-binding domain-like"/>
    <property type="match status" value="1"/>
</dbReference>
<gene>
    <name evidence="9" type="ORF">GKC41_05940</name>
</gene>
<feature type="domain" description="DUF4982" evidence="7">
    <location>
        <begin position="605"/>
        <end position="662"/>
    </location>
</feature>
<evidence type="ECO:0000256" key="1">
    <source>
        <dbReference type="ARBA" id="ARBA00007401"/>
    </source>
</evidence>
<dbReference type="OrthoDB" id="9762066at2"/>
<evidence type="ECO:0000313" key="9">
    <source>
        <dbReference type="EMBL" id="MSD91196.1"/>
    </source>
</evidence>
<evidence type="ECO:0000259" key="4">
    <source>
        <dbReference type="Pfam" id="PF00703"/>
    </source>
</evidence>
<proteinExistence type="inferred from homology"/>
<dbReference type="InterPro" id="IPR006104">
    <property type="entry name" value="Glyco_hydro_2_N"/>
</dbReference>
<dbReference type="PRINTS" id="PR00132">
    <property type="entry name" value="GLHYDRLASE2"/>
</dbReference>
<evidence type="ECO:0000259" key="7">
    <source>
        <dbReference type="Pfam" id="PF16355"/>
    </source>
</evidence>
<evidence type="ECO:0000259" key="6">
    <source>
        <dbReference type="Pfam" id="PF02837"/>
    </source>
</evidence>
<feature type="domain" description="Glycoside hydrolase family 2 immunoglobulin-like beta-sandwich" evidence="4">
    <location>
        <begin position="157"/>
        <end position="258"/>
    </location>
</feature>
<dbReference type="InterPro" id="IPR008979">
    <property type="entry name" value="Galactose-bd-like_sf"/>
</dbReference>
<dbReference type="PROSITE" id="PS00608">
    <property type="entry name" value="GLYCOSYL_HYDROL_F2_2"/>
    <property type="match status" value="1"/>
</dbReference>
<dbReference type="InterPro" id="IPR040605">
    <property type="entry name" value="Glyco_hydro2_dom5"/>
</dbReference>
<dbReference type="Gene3D" id="2.60.40.10">
    <property type="entry name" value="Immunoglobulins"/>
    <property type="match status" value="3"/>
</dbReference>
<dbReference type="InterPro" id="IPR036156">
    <property type="entry name" value="Beta-gal/glucu_dom_sf"/>
</dbReference>
<dbReference type="InterPro" id="IPR017853">
    <property type="entry name" value="GH"/>
</dbReference>
<organism evidence="9 10">
    <name type="scientific">Bifidobacterium asteroides</name>
    <dbReference type="NCBI Taxonomy" id="1684"/>
    <lineage>
        <taxon>Bacteria</taxon>
        <taxon>Bacillati</taxon>
        <taxon>Actinomycetota</taxon>
        <taxon>Actinomycetes</taxon>
        <taxon>Bifidobacteriales</taxon>
        <taxon>Bifidobacteriaceae</taxon>
        <taxon>Bifidobacterium</taxon>
    </lineage>
</organism>